<keyword evidence="9" id="KW-1185">Reference proteome</keyword>
<feature type="transmembrane region" description="Helical" evidence="7">
    <location>
        <begin position="7"/>
        <end position="31"/>
    </location>
</feature>
<keyword evidence="4 7" id="KW-0812">Transmembrane</keyword>
<proteinExistence type="inferred from homology"/>
<evidence type="ECO:0000256" key="4">
    <source>
        <dbReference type="ARBA" id="ARBA00022692"/>
    </source>
</evidence>
<protein>
    <submittedName>
        <fullName evidence="8">Chromate transport protein</fullName>
    </submittedName>
</protein>
<dbReference type="STRING" id="755172.HMPREF1863_00257"/>
<evidence type="ECO:0000256" key="2">
    <source>
        <dbReference type="ARBA" id="ARBA00005262"/>
    </source>
</evidence>
<dbReference type="PATRIC" id="fig|755172.3.peg.247"/>
<dbReference type="OrthoDB" id="9788907at2"/>
<sequence>MEKRISLWKLFLTFLKINTFTFGGGYTIVPIIRDEFVEHQQLIDEDEMLDIVALAQSGPGAMAISCSLLTGYRLRGPLGAATCLFASVLPCLVIILSINLAYKQFRENFYVNAALVGISGIISAVLFLTTWRMGKRAMHEDRNFSIVMIIIATFLGMFTDINTAFIILFLGFCGIIVTKLEDHKKEGHRS</sequence>
<dbReference type="GO" id="GO:0015109">
    <property type="term" value="F:chromate transmembrane transporter activity"/>
    <property type="evidence" value="ECO:0007669"/>
    <property type="project" value="InterPro"/>
</dbReference>
<feature type="transmembrane region" description="Helical" evidence="7">
    <location>
        <begin position="143"/>
        <end position="158"/>
    </location>
</feature>
<dbReference type="RefSeq" id="WP_068366525.1">
    <property type="nucleotide sequence ID" value="NZ_CAIJCT010000016.1"/>
</dbReference>
<dbReference type="InterPro" id="IPR052518">
    <property type="entry name" value="CHR_Transporter"/>
</dbReference>
<comment type="caution">
    <text evidence="8">The sequence shown here is derived from an EMBL/GenBank/DDBJ whole genome shotgun (WGS) entry which is preliminary data.</text>
</comment>
<name>A0A134AKH6_9FIRM</name>
<dbReference type="PANTHER" id="PTHR43663">
    <property type="entry name" value="CHROMATE TRANSPORT PROTEIN-RELATED"/>
    <property type="match status" value="1"/>
</dbReference>
<dbReference type="AlphaFoldDB" id="A0A134AKH6"/>
<dbReference type="GO" id="GO:0005886">
    <property type="term" value="C:plasma membrane"/>
    <property type="evidence" value="ECO:0007669"/>
    <property type="project" value="UniProtKB-SubCell"/>
</dbReference>
<keyword evidence="3" id="KW-1003">Cell membrane</keyword>
<organism evidence="8 9">
    <name type="scientific">Aedoeadaptatus coxii</name>
    <dbReference type="NCBI Taxonomy" id="755172"/>
    <lineage>
        <taxon>Bacteria</taxon>
        <taxon>Bacillati</taxon>
        <taxon>Bacillota</taxon>
        <taxon>Tissierellia</taxon>
        <taxon>Tissierellales</taxon>
        <taxon>Peptoniphilaceae</taxon>
        <taxon>Aedoeadaptatus</taxon>
    </lineage>
</organism>
<accession>A0A134AKH6</accession>
<reference evidence="9" key="1">
    <citation type="submission" date="2016-01" db="EMBL/GenBank/DDBJ databases">
        <authorList>
            <person name="Mitreva M."/>
            <person name="Pepin K.H."/>
            <person name="Mihindukulasuriya K.A."/>
            <person name="Fulton R."/>
            <person name="Fronick C."/>
            <person name="O'Laughlin M."/>
            <person name="Miner T."/>
            <person name="Herter B."/>
            <person name="Rosa B.A."/>
            <person name="Cordes M."/>
            <person name="Tomlinson C."/>
            <person name="Wollam A."/>
            <person name="Palsikar V.B."/>
            <person name="Mardis E.R."/>
            <person name="Wilson R.K."/>
        </authorList>
    </citation>
    <scope>NUCLEOTIDE SEQUENCE [LARGE SCALE GENOMIC DNA]</scope>
    <source>
        <strain evidence="9">DNF00729</strain>
    </source>
</reference>
<evidence type="ECO:0000256" key="6">
    <source>
        <dbReference type="ARBA" id="ARBA00023136"/>
    </source>
</evidence>
<comment type="subcellular location">
    <subcellularLocation>
        <location evidence="1">Cell membrane</location>
        <topology evidence="1">Multi-pass membrane protein</topology>
    </subcellularLocation>
</comment>
<keyword evidence="5 7" id="KW-1133">Transmembrane helix</keyword>
<dbReference type="Pfam" id="PF02417">
    <property type="entry name" value="Chromate_transp"/>
    <property type="match status" value="1"/>
</dbReference>
<keyword evidence="6 7" id="KW-0472">Membrane</keyword>
<evidence type="ECO:0000256" key="1">
    <source>
        <dbReference type="ARBA" id="ARBA00004651"/>
    </source>
</evidence>
<dbReference type="EMBL" id="LSDG01000005">
    <property type="protein sequence ID" value="KXB68236.1"/>
    <property type="molecule type" value="Genomic_DNA"/>
</dbReference>
<feature type="transmembrane region" description="Helical" evidence="7">
    <location>
        <begin position="108"/>
        <end position="131"/>
    </location>
</feature>
<evidence type="ECO:0000256" key="3">
    <source>
        <dbReference type="ARBA" id="ARBA00022475"/>
    </source>
</evidence>
<evidence type="ECO:0000313" key="8">
    <source>
        <dbReference type="EMBL" id="KXB68236.1"/>
    </source>
</evidence>
<evidence type="ECO:0000313" key="9">
    <source>
        <dbReference type="Proteomes" id="UP000070442"/>
    </source>
</evidence>
<evidence type="ECO:0000256" key="5">
    <source>
        <dbReference type="ARBA" id="ARBA00022989"/>
    </source>
</evidence>
<comment type="similarity">
    <text evidence="2">Belongs to the chromate ion transporter (CHR) (TC 2.A.51) family.</text>
</comment>
<evidence type="ECO:0000256" key="7">
    <source>
        <dbReference type="SAM" id="Phobius"/>
    </source>
</evidence>
<dbReference type="InterPro" id="IPR003370">
    <property type="entry name" value="Chromate_transpt"/>
</dbReference>
<feature type="transmembrane region" description="Helical" evidence="7">
    <location>
        <begin position="78"/>
        <end position="102"/>
    </location>
</feature>
<dbReference type="Proteomes" id="UP000070442">
    <property type="component" value="Unassembled WGS sequence"/>
</dbReference>
<dbReference type="PANTHER" id="PTHR43663:SF1">
    <property type="entry name" value="CHROMATE TRANSPORTER"/>
    <property type="match status" value="1"/>
</dbReference>
<gene>
    <name evidence="8" type="ORF">HMPREF1863_00257</name>
</gene>